<dbReference type="Proteomes" id="UP000216164">
    <property type="component" value="Unassembled WGS sequence"/>
</dbReference>
<evidence type="ECO:0000256" key="1">
    <source>
        <dbReference type="ARBA" id="ARBA00010062"/>
    </source>
</evidence>
<accession>A0AAP7ZQM6</accession>
<evidence type="ECO:0000259" key="4">
    <source>
        <dbReference type="Pfam" id="PF13458"/>
    </source>
</evidence>
<proteinExistence type="inferred from homology"/>
<dbReference type="InterPro" id="IPR028081">
    <property type="entry name" value="Leu-bd"/>
</dbReference>
<evidence type="ECO:0000256" key="2">
    <source>
        <dbReference type="ARBA" id="ARBA00022729"/>
    </source>
</evidence>
<keyword evidence="2 3" id="KW-0732">Signal</keyword>
<dbReference type="InterPro" id="IPR028082">
    <property type="entry name" value="Peripla_BP_I"/>
</dbReference>
<evidence type="ECO:0000256" key="3">
    <source>
        <dbReference type="SAM" id="SignalP"/>
    </source>
</evidence>
<dbReference type="PANTHER" id="PTHR30483">
    <property type="entry name" value="LEUCINE-SPECIFIC-BINDING PROTEIN"/>
    <property type="match status" value="1"/>
</dbReference>
<dbReference type="RefSeq" id="WP_003272820.1">
    <property type="nucleotide sequence ID" value="NZ_NCTK01000001.1"/>
</dbReference>
<protein>
    <submittedName>
        <fullName evidence="5">Branched-chain amino acid ABC transporter substrate-binding protein</fullName>
    </submittedName>
</protein>
<feature type="domain" description="Leucine-binding protein" evidence="4">
    <location>
        <begin position="28"/>
        <end position="383"/>
    </location>
</feature>
<reference evidence="5 6" key="1">
    <citation type="submission" date="2017-04" db="EMBL/GenBank/DDBJ databases">
        <title>Genome Announcement: Closed genomes of Ralstonia solanacearum strains K60, UW551, and UW700.</title>
        <authorList>
            <person name="Hayes M."/>
            <person name="Macintyre A.M."/>
            <person name="Allen C."/>
        </authorList>
    </citation>
    <scope>NUCLEOTIDE SEQUENCE [LARGE SCALE GENOMIC DNA]</scope>
    <source>
        <strain evidence="5 6">UW25</strain>
    </source>
</reference>
<dbReference type="EMBL" id="NCTK01000001">
    <property type="protein sequence ID" value="OYQ14536.1"/>
    <property type="molecule type" value="Genomic_DNA"/>
</dbReference>
<feature type="signal peptide" evidence="3">
    <location>
        <begin position="1"/>
        <end position="21"/>
    </location>
</feature>
<evidence type="ECO:0000313" key="5">
    <source>
        <dbReference type="EMBL" id="OYQ14536.1"/>
    </source>
</evidence>
<feature type="chain" id="PRO_5042865366" evidence="3">
    <location>
        <begin position="22"/>
        <end position="420"/>
    </location>
</feature>
<dbReference type="AlphaFoldDB" id="A0AAP7ZQM6"/>
<organism evidence="5 6">
    <name type="scientific">Ralstonia solanacearum K60</name>
    <dbReference type="NCBI Taxonomy" id="1091042"/>
    <lineage>
        <taxon>Bacteria</taxon>
        <taxon>Pseudomonadati</taxon>
        <taxon>Pseudomonadota</taxon>
        <taxon>Betaproteobacteria</taxon>
        <taxon>Burkholderiales</taxon>
        <taxon>Burkholderiaceae</taxon>
        <taxon>Ralstonia</taxon>
        <taxon>Ralstonia solanacearum species complex</taxon>
    </lineage>
</organism>
<dbReference type="Pfam" id="PF13458">
    <property type="entry name" value="Peripla_BP_6"/>
    <property type="match status" value="1"/>
</dbReference>
<dbReference type="SUPFAM" id="SSF53822">
    <property type="entry name" value="Periplasmic binding protein-like I"/>
    <property type="match status" value="1"/>
</dbReference>
<dbReference type="CDD" id="cd06329">
    <property type="entry name" value="PBP1_SBP-like"/>
    <property type="match status" value="1"/>
</dbReference>
<sequence>MFRLLVAALAAMGLCAAAAAAARPEAAPIRLALIEGLSGPFANAGEAVDRNLRIAIEGVNARGGIRLPDGHHPLALVRFDSKNTVDESLLQLQAATDAGIRFVLQGNSSAAAAALSASIARHNERDPDARVLFLNYAAVDPALTNEACSFWHFRFDASADMRMHALTEVIRADPSVKKVYLIGQDYTFGRQVAQLARRQLGEKRPDIVIAGEVLHPIGKVKDFAPYVARIAASGADTVITGNWGNDLTLLVKAARDAGLKARFFTFYGNSLGAPGAMGEAGVGRVVAVAEWHPNQGGAKSDAFYTAFRARYPAPADDYPLLRDQMMIDMLAAAIERAGTTEAGAVARALEGASLDSGFHRITLRAEDHQAIQPLAVMQMARAGTPGAPFDIEGSGYGFRTLKVIQAAQTALPTTCKMVRY</sequence>
<name>A0AAP7ZQM6_RALSL</name>
<gene>
    <name evidence="5" type="ORF">B7R77_15610</name>
</gene>
<dbReference type="Gene3D" id="3.40.50.2300">
    <property type="match status" value="2"/>
</dbReference>
<dbReference type="InterPro" id="IPR051010">
    <property type="entry name" value="BCAA_transport"/>
</dbReference>
<comment type="similarity">
    <text evidence="1">Belongs to the leucine-binding protein family.</text>
</comment>
<comment type="caution">
    <text evidence="5">The sequence shown here is derived from an EMBL/GenBank/DDBJ whole genome shotgun (WGS) entry which is preliminary data.</text>
</comment>
<evidence type="ECO:0000313" key="6">
    <source>
        <dbReference type="Proteomes" id="UP000216164"/>
    </source>
</evidence>